<keyword evidence="9" id="KW-1185">Reference proteome</keyword>
<dbReference type="InterPro" id="IPR050524">
    <property type="entry name" value="APC_YAT"/>
</dbReference>
<evidence type="ECO:0000313" key="9">
    <source>
        <dbReference type="Proteomes" id="UP000178129"/>
    </source>
</evidence>
<evidence type="ECO:0000256" key="3">
    <source>
        <dbReference type="ARBA" id="ARBA00022989"/>
    </source>
</evidence>
<reference evidence="9" key="1">
    <citation type="submission" date="2016-03" db="EMBL/GenBank/DDBJ databases">
        <authorList>
            <person name="Ploux O."/>
        </authorList>
    </citation>
    <scope>NUCLEOTIDE SEQUENCE [LARGE SCALE GENOMIC DNA]</scope>
    <source>
        <strain evidence="9">UK7</strain>
    </source>
</reference>
<dbReference type="AlphaFoldDB" id="A0A1E1KNE9"/>
<dbReference type="PANTHER" id="PTHR43341">
    <property type="entry name" value="AMINO ACID PERMEASE"/>
    <property type="match status" value="1"/>
</dbReference>
<keyword evidence="4 6" id="KW-0472">Membrane</keyword>
<dbReference type="GO" id="GO:0016020">
    <property type="term" value="C:membrane"/>
    <property type="evidence" value="ECO:0007669"/>
    <property type="project" value="UniProtKB-SubCell"/>
</dbReference>
<dbReference type="Gene3D" id="1.20.1740.10">
    <property type="entry name" value="Amino acid/polyamine transporter I"/>
    <property type="match status" value="1"/>
</dbReference>
<feature type="compositionally biased region" description="Basic and acidic residues" evidence="5">
    <location>
        <begin position="20"/>
        <end position="33"/>
    </location>
</feature>
<organism evidence="8 9">
    <name type="scientific">Rhynchosporium graminicola</name>
    <dbReference type="NCBI Taxonomy" id="2792576"/>
    <lineage>
        <taxon>Eukaryota</taxon>
        <taxon>Fungi</taxon>
        <taxon>Dikarya</taxon>
        <taxon>Ascomycota</taxon>
        <taxon>Pezizomycotina</taxon>
        <taxon>Leotiomycetes</taxon>
        <taxon>Helotiales</taxon>
        <taxon>Ploettnerulaceae</taxon>
        <taxon>Rhynchosporium</taxon>
    </lineage>
</organism>
<keyword evidence="2 6" id="KW-0812">Transmembrane</keyword>
<feature type="domain" description="Amino acid permease/ SLC12A" evidence="7">
    <location>
        <begin position="277"/>
        <end position="348"/>
    </location>
</feature>
<feature type="transmembrane region" description="Helical" evidence="6">
    <location>
        <begin position="176"/>
        <end position="196"/>
    </location>
</feature>
<comment type="subcellular location">
    <subcellularLocation>
        <location evidence="1">Membrane</location>
        <topology evidence="1">Multi-pass membrane protein</topology>
    </subcellularLocation>
</comment>
<evidence type="ECO:0000259" key="7">
    <source>
        <dbReference type="Pfam" id="PF00324"/>
    </source>
</evidence>
<proteinExistence type="predicted"/>
<accession>A0A1E1KNE9</accession>
<dbReference type="PANTHER" id="PTHR43341:SF39">
    <property type="entry name" value="AMINO ACID TRANSPORTER (EUROFUNG)-RELATED"/>
    <property type="match status" value="1"/>
</dbReference>
<evidence type="ECO:0000256" key="1">
    <source>
        <dbReference type="ARBA" id="ARBA00004141"/>
    </source>
</evidence>
<evidence type="ECO:0000256" key="2">
    <source>
        <dbReference type="ARBA" id="ARBA00022692"/>
    </source>
</evidence>
<evidence type="ECO:0000313" key="8">
    <source>
        <dbReference type="EMBL" id="CZS99543.1"/>
    </source>
</evidence>
<dbReference type="InParanoid" id="A0A1E1KNE9"/>
<evidence type="ECO:0000256" key="5">
    <source>
        <dbReference type="SAM" id="MobiDB-lite"/>
    </source>
</evidence>
<gene>
    <name evidence="8" type="ORF">RCO7_07888</name>
</gene>
<dbReference type="EMBL" id="FJUW01000017">
    <property type="protein sequence ID" value="CZS99543.1"/>
    <property type="molecule type" value="Genomic_DNA"/>
</dbReference>
<name>A0A1E1KNE9_9HELO</name>
<evidence type="ECO:0000256" key="4">
    <source>
        <dbReference type="ARBA" id="ARBA00023136"/>
    </source>
</evidence>
<dbReference type="Pfam" id="PF00324">
    <property type="entry name" value="AA_permease"/>
    <property type="match status" value="2"/>
</dbReference>
<keyword evidence="3 6" id="KW-1133">Transmembrane helix</keyword>
<evidence type="ECO:0000256" key="6">
    <source>
        <dbReference type="SAM" id="Phobius"/>
    </source>
</evidence>
<feature type="region of interest" description="Disordered" evidence="5">
    <location>
        <begin position="1"/>
        <end position="33"/>
    </location>
</feature>
<dbReference type="InterPro" id="IPR004841">
    <property type="entry name" value="AA-permease/SLC12A_dom"/>
</dbReference>
<sequence>MNCSGERSFVQDPGLVPRDSSSRDLEEGTHEKEQLERNMGARHINMIAIDGMIGTGFFLSSGKTIAKAGPVGALLAHFFMGFITAGVSYATGETTAFMLADSFVMLLLLSSQHWVRLLDGTSVLEYFCHSGCLDHYSSKCDRMFEFLWSSIIWRGKIKLSYIVSQFAYKTYKSSEVVFAPMQIALILGLILAELAVDLGGGPPGDRIEFRYWRNQGASNSYLVDGSTGKFPGILAFWSSLISAAFSYGNVQVVALSGTEFQNPRGNIPQATKNKLQTSSGTAQQSPFVIAFQEAGIRALPSIISAVVTTSDINSGSACIFVASRTLYGLSADGHAPKIFLQYHRWGNPF</sequence>
<feature type="domain" description="Amino acid permease/ SLC12A" evidence="7">
    <location>
        <begin position="43"/>
        <end position="273"/>
    </location>
</feature>
<comment type="caution">
    <text evidence="8">The sequence shown here is derived from an EMBL/GenBank/DDBJ whole genome shotgun (WGS) entry which is preliminary data.</text>
</comment>
<dbReference type="STRING" id="914237.A0A1E1KNE9"/>
<dbReference type="Proteomes" id="UP000178129">
    <property type="component" value="Unassembled WGS sequence"/>
</dbReference>
<dbReference type="GO" id="GO:0015171">
    <property type="term" value="F:amino acid transmembrane transporter activity"/>
    <property type="evidence" value="ECO:0007669"/>
    <property type="project" value="TreeGrafter"/>
</dbReference>
<protein>
    <recommendedName>
        <fullName evidence="7">Amino acid permease/ SLC12A domain-containing protein</fullName>
    </recommendedName>
</protein>
<feature type="transmembrane region" description="Helical" evidence="6">
    <location>
        <begin position="234"/>
        <end position="255"/>
    </location>
</feature>
<feature type="transmembrane region" description="Helical" evidence="6">
    <location>
        <begin position="71"/>
        <end position="90"/>
    </location>
</feature>
<dbReference type="PIRSF" id="PIRSF006060">
    <property type="entry name" value="AA_transporter"/>
    <property type="match status" value="1"/>
</dbReference>